<reference evidence="1 2" key="1">
    <citation type="journal article" date="2016" name="Nat. Commun.">
        <title>Thousands of microbial genomes shed light on interconnected biogeochemical processes in an aquifer system.</title>
        <authorList>
            <person name="Anantharaman K."/>
            <person name="Brown C.T."/>
            <person name="Hug L.A."/>
            <person name="Sharon I."/>
            <person name="Castelle C.J."/>
            <person name="Probst A.J."/>
            <person name="Thomas B.C."/>
            <person name="Singh A."/>
            <person name="Wilkins M.J."/>
            <person name="Karaoz U."/>
            <person name="Brodie E.L."/>
            <person name="Williams K.H."/>
            <person name="Hubbard S.S."/>
            <person name="Banfield J.F."/>
        </authorList>
    </citation>
    <scope>NUCLEOTIDE SEQUENCE [LARGE SCALE GENOMIC DNA]</scope>
</reference>
<protein>
    <submittedName>
        <fullName evidence="1">Uncharacterized protein</fullName>
    </submittedName>
</protein>
<dbReference type="InterPro" id="IPR010985">
    <property type="entry name" value="Ribbon_hlx_hlx"/>
</dbReference>
<evidence type="ECO:0000313" key="2">
    <source>
        <dbReference type="Proteomes" id="UP000177141"/>
    </source>
</evidence>
<dbReference type="GO" id="GO:0006355">
    <property type="term" value="P:regulation of DNA-templated transcription"/>
    <property type="evidence" value="ECO:0007669"/>
    <property type="project" value="InterPro"/>
</dbReference>
<accession>A0A1F7ISP0</accession>
<proteinExistence type="predicted"/>
<dbReference type="InterPro" id="IPR022148">
    <property type="entry name" value="CopG_antitoxin"/>
</dbReference>
<evidence type="ECO:0000313" key="1">
    <source>
        <dbReference type="EMBL" id="OGK46387.1"/>
    </source>
</evidence>
<gene>
    <name evidence="1" type="ORF">A3A93_03385</name>
</gene>
<comment type="caution">
    <text evidence="1">The sequence shown here is derived from an EMBL/GenBank/DDBJ whole genome shotgun (WGS) entry which is preliminary data.</text>
</comment>
<dbReference type="Pfam" id="PF12441">
    <property type="entry name" value="CopG_antitoxin"/>
    <property type="match status" value="1"/>
</dbReference>
<dbReference type="Proteomes" id="UP000177141">
    <property type="component" value="Unassembled WGS sequence"/>
</dbReference>
<sequence>MKTKIPKFKSYKEEAEFWDTHDVTDYIKEMQFKDVEFLPRQVKTESMTIRIEPELKKRLEEIASKNSISLSMIARLSLIDRLKNKHSSP</sequence>
<name>A0A1F7ISP0_9BACT</name>
<dbReference type="AlphaFoldDB" id="A0A1F7ISP0"/>
<dbReference type="EMBL" id="MGAL01000043">
    <property type="protein sequence ID" value="OGK46387.1"/>
    <property type="molecule type" value="Genomic_DNA"/>
</dbReference>
<dbReference type="SUPFAM" id="SSF47598">
    <property type="entry name" value="Ribbon-helix-helix"/>
    <property type="match status" value="1"/>
</dbReference>
<organism evidence="1 2">
    <name type="scientific">Candidatus Roizmanbacteria bacterium RIFCSPLOWO2_01_FULL_38_12</name>
    <dbReference type="NCBI Taxonomy" id="1802061"/>
    <lineage>
        <taxon>Bacteria</taxon>
        <taxon>Candidatus Roizmaniibacteriota</taxon>
    </lineage>
</organism>